<accession>A0ABY5AMW7</accession>
<keyword evidence="3" id="KW-1185">Reference proteome</keyword>
<proteinExistence type="predicted"/>
<gene>
    <name evidence="2" type="ORF">NEA10_15745</name>
</gene>
<protein>
    <submittedName>
        <fullName evidence="2">Zinc ribbon domain-containing protein</fullName>
    </submittedName>
</protein>
<name>A0ABY5AMW7_9CYAN</name>
<evidence type="ECO:0000259" key="1">
    <source>
        <dbReference type="SMART" id="SM00834"/>
    </source>
</evidence>
<evidence type="ECO:0000313" key="2">
    <source>
        <dbReference type="EMBL" id="USR90286.1"/>
    </source>
</evidence>
<dbReference type="RefSeq" id="WP_252662268.1">
    <property type="nucleotide sequence ID" value="NZ_CP098611.1"/>
</dbReference>
<dbReference type="NCBIfam" id="TIGR02605">
    <property type="entry name" value="CxxC_CxxC_SSSS"/>
    <property type="match status" value="1"/>
</dbReference>
<reference evidence="2" key="1">
    <citation type="submission" date="2022-06" db="EMBL/GenBank/DDBJ databases">
        <title>Genome sequence of Phormidium yuhuli AB48 isolated from an industrial photobioreactor environment.</title>
        <authorList>
            <person name="Qiu Y."/>
            <person name="Noonan A.J.C."/>
            <person name="Dofher K."/>
            <person name="Koch M."/>
            <person name="Kieft B."/>
            <person name="Lin X."/>
            <person name="Ziels R.M."/>
            <person name="Hallam S.J."/>
        </authorList>
    </citation>
    <scope>NUCLEOTIDE SEQUENCE</scope>
    <source>
        <strain evidence="2">AB48</strain>
    </source>
</reference>
<dbReference type="EMBL" id="CP098611">
    <property type="protein sequence ID" value="USR90286.1"/>
    <property type="molecule type" value="Genomic_DNA"/>
</dbReference>
<evidence type="ECO:0000313" key="3">
    <source>
        <dbReference type="Proteomes" id="UP001056708"/>
    </source>
</evidence>
<dbReference type="InterPro" id="IPR013429">
    <property type="entry name" value="Regulatory_FmdB_Zinc_ribbon"/>
</dbReference>
<dbReference type="Pfam" id="PF09723">
    <property type="entry name" value="Zn_ribbon_8"/>
    <property type="match status" value="1"/>
</dbReference>
<dbReference type="SMART" id="SM00834">
    <property type="entry name" value="CxxC_CXXC_SSSS"/>
    <property type="match status" value="1"/>
</dbReference>
<feature type="domain" description="Putative regulatory protein FmdB zinc ribbon" evidence="1">
    <location>
        <begin position="1"/>
        <end position="41"/>
    </location>
</feature>
<sequence length="91" mass="10391">MPLYEYRCPECGEFEAWRTIANRDQAPACPDCDGPSARIFAAPMVNLNTGNLGRFTGNSEPKLVTRQREANQPRYQPSRCDRPWMLGHAKY</sequence>
<dbReference type="Proteomes" id="UP001056708">
    <property type="component" value="Chromosome"/>
</dbReference>
<organism evidence="2 3">
    <name type="scientific">Phormidium yuhuli AB48</name>
    <dbReference type="NCBI Taxonomy" id="2940671"/>
    <lineage>
        <taxon>Bacteria</taxon>
        <taxon>Bacillati</taxon>
        <taxon>Cyanobacteriota</taxon>
        <taxon>Cyanophyceae</taxon>
        <taxon>Oscillatoriophycideae</taxon>
        <taxon>Oscillatoriales</taxon>
        <taxon>Oscillatoriaceae</taxon>
        <taxon>Phormidium</taxon>
        <taxon>Phormidium yuhuli</taxon>
    </lineage>
</organism>